<proteinExistence type="predicted"/>
<dbReference type="PANTHER" id="PTHR47473:SF1">
    <property type="entry name" value="METHYLTRANSFERASE DOMAIN-CONTAINING PROTEIN"/>
    <property type="match status" value="1"/>
</dbReference>
<name>A0A286RIY9_9BACT</name>
<dbReference type="OrthoDB" id="1522784at2"/>
<protein>
    <submittedName>
        <fullName evidence="1">S-adenosylmethionine:diacylglycerol 3-amino-3-carboxypropyl transferase</fullName>
    </submittedName>
</protein>
<dbReference type="GO" id="GO:0016740">
    <property type="term" value="F:transferase activity"/>
    <property type="evidence" value="ECO:0007669"/>
    <property type="project" value="UniProtKB-KW"/>
</dbReference>
<keyword evidence="2" id="KW-1185">Reference proteome</keyword>
<dbReference type="PANTHER" id="PTHR47473">
    <property type="entry name" value="BTA1P"/>
    <property type="match status" value="1"/>
</dbReference>
<dbReference type="KEGG" id="ttf:THTE_3322"/>
<gene>
    <name evidence="1" type="ORF">THTE_3322</name>
</gene>
<dbReference type="InterPro" id="IPR021829">
    <property type="entry name" value="DUF3419"/>
</dbReference>
<dbReference type="AlphaFoldDB" id="A0A286RIY9"/>
<dbReference type="RefSeq" id="WP_095415832.1">
    <property type="nucleotide sequence ID" value="NZ_CP018477.1"/>
</dbReference>
<dbReference type="Proteomes" id="UP000215086">
    <property type="component" value="Chromosome"/>
</dbReference>
<dbReference type="EMBL" id="CP018477">
    <property type="protein sequence ID" value="ASV75924.1"/>
    <property type="molecule type" value="Genomic_DNA"/>
</dbReference>
<accession>A0A286RIY9</accession>
<organism evidence="1 2">
    <name type="scientific">Thermogutta terrifontis</name>
    <dbReference type="NCBI Taxonomy" id="1331910"/>
    <lineage>
        <taxon>Bacteria</taxon>
        <taxon>Pseudomonadati</taxon>
        <taxon>Planctomycetota</taxon>
        <taxon>Planctomycetia</taxon>
        <taxon>Pirellulales</taxon>
        <taxon>Thermoguttaceae</taxon>
        <taxon>Thermogutta</taxon>
    </lineage>
</organism>
<evidence type="ECO:0000313" key="2">
    <source>
        <dbReference type="Proteomes" id="UP000215086"/>
    </source>
</evidence>
<dbReference type="Pfam" id="PF11899">
    <property type="entry name" value="DUF3419"/>
    <property type="match status" value="1"/>
</dbReference>
<sequence>MSVGEWVSGQVFKLVHRHNLVYNTCWEDPRLDRVALNIGPDDTILVITSAGCNALDYALLGPRHIYAVDMNPRQNALLELKMAGIRHLDFETFFQIFGQGRCRGIKQIYEQHLRRDLSPFARRYWDRHVQRFFGKKRSFYFRGTAGTFARVMNTYINKVARVRPWVDRILEAKSLEEQREIYEKYLKEQVWTPLLRFLLSRDAMLSLVGVPRAQRRQIEMYYQGGVAKYVQDCVEAVFARLPISDNYFWRVYITGSYTRECCPEYLKEENFYKLKGGLVDRITTHTNTVEGFLVENDVAISKYVLLDHMDWLAGRFFPLLEAEWQAIFDRARPGARAIWRSGGLRTDFVDRVRVHINGRTVSLGEQLTYHRELAEQLHARCRVHTYGSFYIADLNT</sequence>
<evidence type="ECO:0000313" key="1">
    <source>
        <dbReference type="EMBL" id="ASV75924.1"/>
    </source>
</evidence>
<keyword evidence="1" id="KW-0808">Transferase</keyword>
<reference evidence="1 2" key="1">
    <citation type="journal article" name="Front. Microbiol.">
        <title>Sugar Metabolism of the First Thermophilic Planctomycete Thermogutta terrifontis: Comparative Genomic and Transcriptomic Approaches.</title>
        <authorList>
            <person name="Elcheninov A.G."/>
            <person name="Menzel P."/>
            <person name="Gudbergsdottir S.R."/>
            <person name="Slesarev A.I."/>
            <person name="Kadnikov V.V."/>
            <person name="Krogh A."/>
            <person name="Bonch-Osmolovskaya E.A."/>
            <person name="Peng X."/>
            <person name="Kublanov I.V."/>
        </authorList>
    </citation>
    <scope>NUCLEOTIDE SEQUENCE [LARGE SCALE GENOMIC DNA]</scope>
    <source>
        <strain evidence="1 2">R1</strain>
    </source>
</reference>